<dbReference type="SUPFAM" id="SSF55874">
    <property type="entry name" value="ATPase domain of HSP90 chaperone/DNA topoisomerase II/histidine kinase"/>
    <property type="match status" value="1"/>
</dbReference>
<dbReference type="AlphaFoldDB" id="A0A4R5BQV6"/>
<accession>A0A4R5BQV6</accession>
<dbReference type="InterPro" id="IPR050428">
    <property type="entry name" value="TCS_sensor_his_kinase"/>
</dbReference>
<dbReference type="EMBL" id="SMLA01000022">
    <property type="protein sequence ID" value="TDD87620.1"/>
    <property type="molecule type" value="Genomic_DNA"/>
</dbReference>
<evidence type="ECO:0000259" key="8">
    <source>
        <dbReference type="Pfam" id="PF02518"/>
    </source>
</evidence>
<keyword evidence="4" id="KW-0808">Transferase</keyword>
<proteinExistence type="predicted"/>
<evidence type="ECO:0000256" key="4">
    <source>
        <dbReference type="ARBA" id="ARBA00022679"/>
    </source>
</evidence>
<dbReference type="Pfam" id="PF02518">
    <property type="entry name" value="HATPase_c"/>
    <property type="match status" value="1"/>
</dbReference>
<comment type="caution">
    <text evidence="10">The sequence shown here is derived from an EMBL/GenBank/DDBJ whole genome shotgun (WGS) entry which is preliminary data.</text>
</comment>
<keyword evidence="11" id="KW-1185">Reference proteome</keyword>
<feature type="transmembrane region" description="Helical" evidence="7">
    <location>
        <begin position="388"/>
        <end position="409"/>
    </location>
</feature>
<dbReference type="GO" id="GO:0000160">
    <property type="term" value="P:phosphorelay signal transduction system"/>
    <property type="evidence" value="ECO:0007669"/>
    <property type="project" value="TreeGrafter"/>
</dbReference>
<feature type="region of interest" description="Disordered" evidence="6">
    <location>
        <begin position="742"/>
        <end position="861"/>
    </location>
</feature>
<evidence type="ECO:0000256" key="6">
    <source>
        <dbReference type="SAM" id="MobiDB-lite"/>
    </source>
</evidence>
<sequence>MIPVQWENPGGRVVRPAVVGNTRQPPLLSEDHPIRCLAYRGHAMSDRWDAPRRGRKTIDGKNVEVTTQDDSLSSQGPERQRPGGSSIRSRLTWAVFVPWVVVAVLWSVGCSLFAFDAFFARQIASGVQSMSLPAVNALDQVQRERLRSLEVISQPGTGMNELAGQQRATDSALDELNEKAAPVLESAPDDVIAPMNQLNGYFRQLPAVRERIAGRQATVEELNAFYDEMFATATKLFDIQSRITPDSEARQGSLAAVGLFRASDTLSRESSMVGTILAGGELSPAEHRELTGYIVSHHAIVQSNMTTMLPEVRQRYEAMITNPDWKQLIAAEDQLVQHGAFGPNERPQLRVEDWRRMTNDIGAEMSNLVRTQSEQVANGAVSRATGTLWTVLIGSLVALAVSVGSFFFARRVYRTVVDDALLTRLQGLRTESLAMAERLPDVVRRLREGEAVEVDAELVALGHYGSDEVGEVAHAIQLFQQEAVQAAVGETRARQGARVVFVGMAHRIQRLLRGMHTTIDQLERNEDSSQQLARLFDLDNATTRARRTVENLLVLGDQQPGRRWSRPVALMDVLRSSVSEIDQYSRVVIGHVPEVMLHGAAVGDAIHLISELIDNATAFSPPNTQVHVGANEVARGIAIDIADQGLGMDPETRQRANEMMHEPPEFDRLVLENNKAEQLGLFTAARLASRREISVEFGVSAYGGTRATVLLPDRILETGISGDGDSVQVPVSALDRRRELAGNLEQEPVNGAQPERTLVPQPRELSWNGTMTDQSTAPGRATEAPDHEWPTTASPAPDQHAERGKANRPSLPKRVPQAHLADGLKDDPDAEEQSMIASPSKLAGFRRAFRGGFDESDGGDT</sequence>
<evidence type="ECO:0000256" key="5">
    <source>
        <dbReference type="ARBA" id="ARBA00022777"/>
    </source>
</evidence>
<name>A0A4R5BQV6_9PSEU</name>
<keyword evidence="7" id="KW-0472">Membrane</keyword>
<dbReference type="Pfam" id="PF08376">
    <property type="entry name" value="NIT"/>
    <property type="match status" value="1"/>
</dbReference>
<evidence type="ECO:0000256" key="1">
    <source>
        <dbReference type="ARBA" id="ARBA00000085"/>
    </source>
</evidence>
<dbReference type="PANTHER" id="PTHR45436:SF5">
    <property type="entry name" value="SENSOR HISTIDINE KINASE TRCS"/>
    <property type="match status" value="1"/>
</dbReference>
<dbReference type="GO" id="GO:0005886">
    <property type="term" value="C:plasma membrane"/>
    <property type="evidence" value="ECO:0007669"/>
    <property type="project" value="TreeGrafter"/>
</dbReference>
<dbReference type="EC" id="2.7.13.3" evidence="2"/>
<keyword evidence="5 10" id="KW-0418">Kinase</keyword>
<dbReference type="InterPro" id="IPR013587">
    <property type="entry name" value="Nitrate/nitrite_sensing"/>
</dbReference>
<feature type="compositionally biased region" description="Polar residues" evidence="6">
    <location>
        <begin position="767"/>
        <end position="777"/>
    </location>
</feature>
<feature type="compositionally biased region" description="Basic and acidic residues" evidence="6">
    <location>
        <begin position="50"/>
        <end position="62"/>
    </location>
</feature>
<reference evidence="10 11" key="1">
    <citation type="submission" date="2019-03" db="EMBL/GenBank/DDBJ databases">
        <title>Draft genome sequences of novel Actinobacteria.</title>
        <authorList>
            <person name="Sahin N."/>
            <person name="Ay H."/>
            <person name="Saygin H."/>
        </authorList>
    </citation>
    <scope>NUCLEOTIDE SEQUENCE [LARGE SCALE GENOMIC DNA]</scope>
    <source>
        <strain evidence="10 11">5K548</strain>
    </source>
</reference>
<feature type="domain" description="Nitrate/nitrite sensing protein" evidence="9">
    <location>
        <begin position="138"/>
        <end position="374"/>
    </location>
</feature>
<comment type="catalytic activity">
    <reaction evidence="1">
        <text>ATP + protein L-histidine = ADP + protein N-phospho-L-histidine.</text>
        <dbReference type="EC" id="2.7.13.3"/>
    </reaction>
</comment>
<keyword evidence="7" id="KW-1133">Transmembrane helix</keyword>
<gene>
    <name evidence="10" type="ORF">E1202_16390</name>
</gene>
<dbReference type="PANTHER" id="PTHR45436">
    <property type="entry name" value="SENSOR HISTIDINE KINASE YKOH"/>
    <property type="match status" value="1"/>
</dbReference>
<feature type="domain" description="Histidine kinase/HSP90-like ATPase" evidence="8">
    <location>
        <begin position="606"/>
        <end position="714"/>
    </location>
</feature>
<feature type="compositionally biased region" description="Polar residues" evidence="6">
    <location>
        <begin position="64"/>
        <end position="77"/>
    </location>
</feature>
<dbReference type="InterPro" id="IPR003594">
    <property type="entry name" value="HATPase_dom"/>
</dbReference>
<dbReference type="InterPro" id="IPR036890">
    <property type="entry name" value="HATPase_C_sf"/>
</dbReference>
<feature type="region of interest" description="Disordered" evidence="6">
    <location>
        <begin position="50"/>
        <end position="85"/>
    </location>
</feature>
<evidence type="ECO:0000313" key="11">
    <source>
        <dbReference type="Proteomes" id="UP000294723"/>
    </source>
</evidence>
<evidence type="ECO:0000259" key="9">
    <source>
        <dbReference type="Pfam" id="PF08376"/>
    </source>
</evidence>
<feature type="transmembrane region" description="Helical" evidence="7">
    <location>
        <begin position="91"/>
        <end position="115"/>
    </location>
</feature>
<dbReference type="GO" id="GO:0004673">
    <property type="term" value="F:protein histidine kinase activity"/>
    <property type="evidence" value="ECO:0007669"/>
    <property type="project" value="UniProtKB-EC"/>
</dbReference>
<protein>
    <recommendedName>
        <fullName evidence="2">histidine kinase</fullName>
        <ecNumber evidence="2">2.7.13.3</ecNumber>
    </recommendedName>
</protein>
<dbReference type="Gene3D" id="3.30.565.10">
    <property type="entry name" value="Histidine kinase-like ATPase, C-terminal domain"/>
    <property type="match status" value="1"/>
</dbReference>
<organism evidence="10 11">
    <name type="scientific">Saccharopolyspora karakumensis</name>
    <dbReference type="NCBI Taxonomy" id="2530386"/>
    <lineage>
        <taxon>Bacteria</taxon>
        <taxon>Bacillati</taxon>
        <taxon>Actinomycetota</taxon>
        <taxon>Actinomycetes</taxon>
        <taxon>Pseudonocardiales</taxon>
        <taxon>Pseudonocardiaceae</taxon>
        <taxon>Saccharopolyspora</taxon>
    </lineage>
</organism>
<evidence type="ECO:0000256" key="3">
    <source>
        <dbReference type="ARBA" id="ARBA00022553"/>
    </source>
</evidence>
<evidence type="ECO:0000256" key="7">
    <source>
        <dbReference type="SAM" id="Phobius"/>
    </source>
</evidence>
<dbReference type="Proteomes" id="UP000294723">
    <property type="component" value="Unassembled WGS sequence"/>
</dbReference>
<evidence type="ECO:0000256" key="2">
    <source>
        <dbReference type="ARBA" id="ARBA00012438"/>
    </source>
</evidence>
<evidence type="ECO:0000313" key="10">
    <source>
        <dbReference type="EMBL" id="TDD87620.1"/>
    </source>
</evidence>
<keyword evidence="3" id="KW-0597">Phosphoprotein</keyword>
<keyword evidence="7" id="KW-0812">Transmembrane</keyword>